<dbReference type="Proteomes" id="UP001249851">
    <property type="component" value="Unassembled WGS sequence"/>
</dbReference>
<evidence type="ECO:0000313" key="3">
    <source>
        <dbReference type="Proteomes" id="UP001249851"/>
    </source>
</evidence>
<proteinExistence type="predicted"/>
<dbReference type="EMBL" id="JARQWQ010000173">
    <property type="protein sequence ID" value="KAK2547661.1"/>
    <property type="molecule type" value="Genomic_DNA"/>
</dbReference>
<name>A0AAD9PRF6_ACRCE</name>
<reference evidence="2" key="2">
    <citation type="journal article" date="2023" name="Science">
        <title>Genomic signatures of disease resistance in endangered staghorn corals.</title>
        <authorList>
            <person name="Vollmer S.V."/>
            <person name="Selwyn J.D."/>
            <person name="Despard B.A."/>
            <person name="Roesel C.L."/>
        </authorList>
    </citation>
    <scope>NUCLEOTIDE SEQUENCE</scope>
    <source>
        <strain evidence="2">K2</strain>
    </source>
</reference>
<feature type="compositionally biased region" description="Polar residues" evidence="1">
    <location>
        <begin position="1"/>
        <end position="14"/>
    </location>
</feature>
<accession>A0AAD9PRF6</accession>
<comment type="caution">
    <text evidence="2">The sequence shown here is derived from an EMBL/GenBank/DDBJ whole genome shotgun (WGS) entry which is preliminary data.</text>
</comment>
<evidence type="ECO:0000256" key="1">
    <source>
        <dbReference type="SAM" id="MobiDB-lite"/>
    </source>
</evidence>
<dbReference type="AlphaFoldDB" id="A0AAD9PRF6"/>
<evidence type="ECO:0000313" key="2">
    <source>
        <dbReference type="EMBL" id="KAK2547661.1"/>
    </source>
</evidence>
<gene>
    <name evidence="2" type="ORF">P5673_032319</name>
</gene>
<protein>
    <submittedName>
        <fullName evidence="2">Uncharacterized protein</fullName>
    </submittedName>
</protein>
<keyword evidence="3" id="KW-1185">Reference proteome</keyword>
<sequence length="145" mass="15601">APSHASTIPASSSRVIERPPTRKSSSAFPVGSSHVFTLPSPRVPGNPDFLRSTSCYSAPYSNANTFSAHLYTTGSVYTYVTQAFDSRHLPPSVQPIGERFIATISATMEKMSSNPRSTATAGCSSLIPPLKDIYYSDHQMVESKA</sequence>
<feature type="region of interest" description="Disordered" evidence="1">
    <location>
        <begin position="1"/>
        <end position="28"/>
    </location>
</feature>
<reference evidence="2" key="1">
    <citation type="journal article" date="2023" name="G3 (Bethesda)">
        <title>Whole genome assembly and annotation of the endangered Caribbean coral Acropora cervicornis.</title>
        <authorList>
            <person name="Selwyn J.D."/>
            <person name="Vollmer S.V."/>
        </authorList>
    </citation>
    <scope>NUCLEOTIDE SEQUENCE</scope>
    <source>
        <strain evidence="2">K2</strain>
    </source>
</reference>
<feature type="non-terminal residue" evidence="2">
    <location>
        <position position="145"/>
    </location>
</feature>
<organism evidence="2 3">
    <name type="scientific">Acropora cervicornis</name>
    <name type="common">Staghorn coral</name>
    <dbReference type="NCBI Taxonomy" id="6130"/>
    <lineage>
        <taxon>Eukaryota</taxon>
        <taxon>Metazoa</taxon>
        <taxon>Cnidaria</taxon>
        <taxon>Anthozoa</taxon>
        <taxon>Hexacorallia</taxon>
        <taxon>Scleractinia</taxon>
        <taxon>Astrocoeniina</taxon>
        <taxon>Acroporidae</taxon>
        <taxon>Acropora</taxon>
    </lineage>
</organism>